<keyword evidence="4 7" id="KW-0863">Zinc-finger</keyword>
<dbReference type="PANTHER" id="PTHR24406">
    <property type="entry name" value="TRANSCRIPTIONAL REPRESSOR CTCFL-RELATED"/>
    <property type="match status" value="1"/>
</dbReference>
<evidence type="ECO:0000313" key="9">
    <source>
        <dbReference type="EMBL" id="KAK3915451.1"/>
    </source>
</evidence>
<keyword evidence="2" id="KW-0479">Metal-binding</keyword>
<feature type="domain" description="C2H2-type" evidence="8">
    <location>
        <begin position="165"/>
        <end position="193"/>
    </location>
</feature>
<feature type="domain" description="C2H2-type" evidence="8">
    <location>
        <begin position="276"/>
        <end position="303"/>
    </location>
</feature>
<evidence type="ECO:0000256" key="4">
    <source>
        <dbReference type="ARBA" id="ARBA00022771"/>
    </source>
</evidence>
<name>A0AAE1H786_9NEOP</name>
<dbReference type="PROSITE" id="PS50157">
    <property type="entry name" value="ZINC_FINGER_C2H2_2"/>
    <property type="match status" value="5"/>
</dbReference>
<dbReference type="SMART" id="SM00355">
    <property type="entry name" value="ZnF_C2H2"/>
    <property type="match status" value="7"/>
</dbReference>
<dbReference type="Gene3D" id="3.30.160.60">
    <property type="entry name" value="Classic Zinc Finger"/>
    <property type="match status" value="4"/>
</dbReference>
<keyword evidence="10" id="KW-1185">Reference proteome</keyword>
<evidence type="ECO:0000313" key="10">
    <source>
        <dbReference type="Proteomes" id="UP001219518"/>
    </source>
</evidence>
<dbReference type="EMBL" id="JAHWGI010000440">
    <property type="protein sequence ID" value="KAK3915451.1"/>
    <property type="molecule type" value="Genomic_DNA"/>
</dbReference>
<protein>
    <submittedName>
        <fullName evidence="9">Zinc finger protein 786</fullName>
    </submittedName>
</protein>
<evidence type="ECO:0000256" key="1">
    <source>
        <dbReference type="ARBA" id="ARBA00004123"/>
    </source>
</evidence>
<dbReference type="SUPFAM" id="SSF57667">
    <property type="entry name" value="beta-beta-alpha zinc fingers"/>
    <property type="match status" value="2"/>
</dbReference>
<comment type="caution">
    <text evidence="9">The sequence shown here is derived from an EMBL/GenBank/DDBJ whole genome shotgun (WGS) entry which is preliminary data.</text>
</comment>
<reference evidence="9" key="2">
    <citation type="journal article" date="2023" name="BMC Genomics">
        <title>Pest status, molecular evolution, and epigenetic factors derived from the genome assembly of Frankliniella fusca, a thysanopteran phytovirus vector.</title>
        <authorList>
            <person name="Catto M.A."/>
            <person name="Labadie P.E."/>
            <person name="Jacobson A.L."/>
            <person name="Kennedy G.G."/>
            <person name="Srinivasan R."/>
            <person name="Hunt B.G."/>
        </authorList>
    </citation>
    <scope>NUCLEOTIDE SEQUENCE</scope>
    <source>
        <strain evidence="9">PL_HMW_Pooled</strain>
    </source>
</reference>
<evidence type="ECO:0000259" key="8">
    <source>
        <dbReference type="PROSITE" id="PS50157"/>
    </source>
</evidence>
<evidence type="ECO:0000256" key="6">
    <source>
        <dbReference type="ARBA" id="ARBA00023242"/>
    </source>
</evidence>
<dbReference type="InterPro" id="IPR036236">
    <property type="entry name" value="Znf_C2H2_sf"/>
</dbReference>
<dbReference type="InterPro" id="IPR013087">
    <property type="entry name" value="Znf_C2H2_type"/>
</dbReference>
<proteinExistence type="predicted"/>
<dbReference type="AlphaFoldDB" id="A0AAE1H786"/>
<feature type="domain" description="C2H2-type" evidence="8">
    <location>
        <begin position="200"/>
        <end position="227"/>
    </location>
</feature>
<evidence type="ECO:0000256" key="2">
    <source>
        <dbReference type="ARBA" id="ARBA00022723"/>
    </source>
</evidence>
<feature type="domain" description="C2H2-type" evidence="8">
    <location>
        <begin position="136"/>
        <end position="163"/>
    </location>
</feature>
<dbReference type="Pfam" id="PF00096">
    <property type="entry name" value="zf-C2H2"/>
    <property type="match status" value="2"/>
</dbReference>
<comment type="subcellular location">
    <subcellularLocation>
        <location evidence="1">Nucleus</location>
    </subcellularLocation>
</comment>
<dbReference type="Proteomes" id="UP001219518">
    <property type="component" value="Unassembled WGS sequence"/>
</dbReference>
<dbReference type="InterPro" id="IPR050888">
    <property type="entry name" value="ZnF_C2H2-type_TF"/>
</dbReference>
<reference evidence="9" key="1">
    <citation type="submission" date="2021-07" db="EMBL/GenBank/DDBJ databases">
        <authorList>
            <person name="Catto M.A."/>
            <person name="Jacobson A."/>
            <person name="Kennedy G."/>
            <person name="Labadie P."/>
            <person name="Hunt B.G."/>
            <person name="Srinivasan R."/>
        </authorList>
    </citation>
    <scope>NUCLEOTIDE SEQUENCE</scope>
    <source>
        <strain evidence="9">PL_HMW_Pooled</strain>
        <tissue evidence="9">Head</tissue>
    </source>
</reference>
<organism evidence="9 10">
    <name type="scientific">Frankliniella fusca</name>
    <dbReference type="NCBI Taxonomy" id="407009"/>
    <lineage>
        <taxon>Eukaryota</taxon>
        <taxon>Metazoa</taxon>
        <taxon>Ecdysozoa</taxon>
        <taxon>Arthropoda</taxon>
        <taxon>Hexapoda</taxon>
        <taxon>Insecta</taxon>
        <taxon>Pterygota</taxon>
        <taxon>Neoptera</taxon>
        <taxon>Paraneoptera</taxon>
        <taxon>Thysanoptera</taxon>
        <taxon>Terebrantia</taxon>
        <taxon>Thripoidea</taxon>
        <taxon>Thripidae</taxon>
        <taxon>Frankliniella</taxon>
    </lineage>
</organism>
<keyword evidence="3" id="KW-0677">Repeat</keyword>
<keyword evidence="5" id="KW-0862">Zinc</keyword>
<sequence length="338" mass="38354">MSWCVEAPAAGSLPEPAIPSPSGLPGHSGLAGHLSLASSDTTARCESCGRLYSHKSSLYRHMRYECGKEPQFHCPLCPHRSVIDTMGVDDAYIVDDVTDALRGWARSSVDQQARGSDLYSTPPAIGPRQAVVSQGAQCQGCGRVYSQRSSLYRHRKYECGKEPQFQCPYCPHRAKLRGNLDTHIRGTHGMARPSRDNEAIRCEDCGRSYNYRSSYYCHRKYECGKEPQFQCLYCPHRSKHKKNLNQHMRRRHGVVIPPSGSYDPKMPAVNRDFDPIRCEGCGRSYNYRSSYYSHRKYECGKEAQFSCPHCPYRSKHKKCVLRHIKRIHPQGSSFALID</sequence>
<keyword evidence="6" id="KW-0539">Nucleus</keyword>
<gene>
    <name evidence="9" type="ORF">KUF71_005758</name>
</gene>
<feature type="domain" description="C2H2-type" evidence="8">
    <location>
        <begin position="43"/>
        <end position="70"/>
    </location>
</feature>
<dbReference type="GO" id="GO:0008270">
    <property type="term" value="F:zinc ion binding"/>
    <property type="evidence" value="ECO:0007669"/>
    <property type="project" value="UniProtKB-KW"/>
</dbReference>
<evidence type="ECO:0000256" key="3">
    <source>
        <dbReference type="ARBA" id="ARBA00022737"/>
    </source>
</evidence>
<evidence type="ECO:0000256" key="7">
    <source>
        <dbReference type="PROSITE-ProRule" id="PRU00042"/>
    </source>
</evidence>
<accession>A0AAE1H786</accession>
<evidence type="ECO:0000256" key="5">
    <source>
        <dbReference type="ARBA" id="ARBA00022833"/>
    </source>
</evidence>
<dbReference type="GO" id="GO:0005634">
    <property type="term" value="C:nucleus"/>
    <property type="evidence" value="ECO:0007669"/>
    <property type="project" value="UniProtKB-SubCell"/>
</dbReference>